<feature type="transmembrane region" description="Helical" evidence="1">
    <location>
        <begin position="174"/>
        <end position="195"/>
    </location>
</feature>
<proteinExistence type="predicted"/>
<name>A0A5C1AVX7_9BACT</name>
<feature type="transmembrane region" description="Helical" evidence="1">
    <location>
        <begin position="77"/>
        <end position="96"/>
    </location>
</feature>
<evidence type="ECO:0000313" key="3">
    <source>
        <dbReference type="Proteomes" id="UP000324974"/>
    </source>
</evidence>
<feature type="transmembrane region" description="Helical" evidence="1">
    <location>
        <begin position="335"/>
        <end position="355"/>
    </location>
</feature>
<keyword evidence="1" id="KW-1133">Transmembrane helix</keyword>
<evidence type="ECO:0000256" key="1">
    <source>
        <dbReference type="SAM" id="Phobius"/>
    </source>
</evidence>
<accession>A0A5C1AVX7</accession>
<feature type="transmembrane region" description="Helical" evidence="1">
    <location>
        <begin position="248"/>
        <end position="269"/>
    </location>
</feature>
<dbReference type="OrthoDB" id="256769at2"/>
<dbReference type="Proteomes" id="UP000324974">
    <property type="component" value="Chromosome"/>
</dbReference>
<dbReference type="AlphaFoldDB" id="A0A5C1AVX7"/>
<feature type="transmembrane region" description="Helical" evidence="1">
    <location>
        <begin position="40"/>
        <end position="57"/>
    </location>
</feature>
<feature type="transmembrane region" description="Helical" evidence="1">
    <location>
        <begin position="386"/>
        <end position="403"/>
    </location>
</feature>
<evidence type="ECO:0008006" key="4">
    <source>
        <dbReference type="Google" id="ProtNLM"/>
    </source>
</evidence>
<keyword evidence="3" id="KW-1185">Reference proteome</keyword>
<keyword evidence="1" id="KW-0812">Transmembrane</keyword>
<sequence length="443" mass="49682">MFASIFLEFHLPNSTTWFFFSFFLTVALFFQFSRPFSLRNWDLIALFSFVPGFLLLQEANQSAAADPQGGAGERVFGYAWLLSASLYWLVRCFLDLTAVRRPVFRSNLTIPGLAWFGIALFVCLTVVAVRRPADAWEPVGRPPVAVTGVTEGAAVVVAKGEPVDPEHWAELRVWTVRALAMLGHAAVITGLFFVGWRHFRDAETGVAMAAMYLLLPYTAYHISQLHHVLLAALTLWAVFAYRHPRLSGWLLGLAAGSTFFPVLLFPVWLRFYWQRGAWRFTIGFTVALLLSLAATLSVLWAAGYFPQGLSQVMHLADWQPWKRPTAESLWQGRNWAYRLPVFILYAVFVGTSFFWPPVRTMAHVSAMSAALLIGVQFWFADRGGLYVLWYTPLLLLIVFRPAATDLEPPLLAPGRGWGTRLAIGVWNRVRRKSGAAQPPALAA</sequence>
<dbReference type="KEGG" id="lrs:PX52LOC_08086"/>
<reference evidence="3" key="1">
    <citation type="submission" date="2019-08" db="EMBL/GenBank/DDBJ databases">
        <title>Limnoglobus roseus gen. nov., sp. nov., a novel freshwater planctomycete with a giant genome from the family Gemmataceae.</title>
        <authorList>
            <person name="Kulichevskaya I.S."/>
            <person name="Naumoff D.G."/>
            <person name="Miroshnikov K."/>
            <person name="Ivanova A."/>
            <person name="Philippov D.A."/>
            <person name="Hakobyan A."/>
            <person name="Rijpstra I.C."/>
            <person name="Sinninghe Damste J.S."/>
            <person name="Liesack W."/>
            <person name="Dedysh S.N."/>
        </authorList>
    </citation>
    <scope>NUCLEOTIDE SEQUENCE [LARGE SCALE GENOMIC DNA]</scope>
    <source>
        <strain evidence="3">PX52</strain>
    </source>
</reference>
<evidence type="ECO:0000313" key="2">
    <source>
        <dbReference type="EMBL" id="QEL20958.1"/>
    </source>
</evidence>
<feature type="transmembrane region" description="Helical" evidence="1">
    <location>
        <begin position="108"/>
        <end position="129"/>
    </location>
</feature>
<protein>
    <recommendedName>
        <fullName evidence="4">Glycosyltransferase RgtA/B/C/D-like domain-containing protein</fullName>
    </recommendedName>
</protein>
<feature type="transmembrane region" description="Helical" evidence="1">
    <location>
        <begin position="281"/>
        <end position="305"/>
    </location>
</feature>
<feature type="transmembrane region" description="Helical" evidence="1">
    <location>
        <begin position="225"/>
        <end position="241"/>
    </location>
</feature>
<dbReference type="RefSeq" id="WP_149115201.1">
    <property type="nucleotide sequence ID" value="NZ_CP042425.1"/>
</dbReference>
<organism evidence="2 3">
    <name type="scientific">Limnoglobus roseus</name>
    <dbReference type="NCBI Taxonomy" id="2598579"/>
    <lineage>
        <taxon>Bacteria</taxon>
        <taxon>Pseudomonadati</taxon>
        <taxon>Planctomycetota</taxon>
        <taxon>Planctomycetia</taxon>
        <taxon>Gemmatales</taxon>
        <taxon>Gemmataceae</taxon>
        <taxon>Limnoglobus</taxon>
    </lineage>
</organism>
<keyword evidence="1" id="KW-0472">Membrane</keyword>
<gene>
    <name evidence="2" type="ORF">PX52LOC_08086</name>
</gene>
<dbReference type="EMBL" id="CP042425">
    <property type="protein sequence ID" value="QEL20958.1"/>
    <property type="molecule type" value="Genomic_DNA"/>
</dbReference>
<feature type="transmembrane region" description="Helical" evidence="1">
    <location>
        <begin position="16"/>
        <end position="33"/>
    </location>
</feature>